<dbReference type="EMBL" id="JAERRB010000022">
    <property type="protein sequence ID" value="MBL0745938.1"/>
    <property type="molecule type" value="Genomic_DNA"/>
</dbReference>
<organism evidence="1 2">
    <name type="scientific">Chryseolinea lacunae</name>
    <dbReference type="NCBI Taxonomy" id="2801331"/>
    <lineage>
        <taxon>Bacteria</taxon>
        <taxon>Pseudomonadati</taxon>
        <taxon>Bacteroidota</taxon>
        <taxon>Cytophagia</taxon>
        <taxon>Cytophagales</taxon>
        <taxon>Fulvivirgaceae</taxon>
        <taxon>Chryseolinea</taxon>
    </lineage>
</organism>
<evidence type="ECO:0000313" key="1">
    <source>
        <dbReference type="EMBL" id="MBL0745938.1"/>
    </source>
</evidence>
<comment type="caution">
    <text evidence="1">The sequence shown here is derived from an EMBL/GenBank/DDBJ whole genome shotgun (WGS) entry which is preliminary data.</text>
</comment>
<dbReference type="Pfam" id="PF22105">
    <property type="entry name" value="DUF6943"/>
    <property type="match status" value="1"/>
</dbReference>
<evidence type="ECO:0008006" key="3">
    <source>
        <dbReference type="Google" id="ProtNLM"/>
    </source>
</evidence>
<dbReference type="InterPro" id="IPR054223">
    <property type="entry name" value="DUF6943"/>
</dbReference>
<gene>
    <name evidence="1" type="ORF">JI741_32195</name>
</gene>
<proteinExistence type="predicted"/>
<name>A0ABS1L2J4_9BACT</name>
<reference evidence="1 2" key="1">
    <citation type="submission" date="2021-01" db="EMBL/GenBank/DDBJ databases">
        <title>Chryseolinea sp. Jin1 Genome sequencing and assembly.</title>
        <authorList>
            <person name="Kim I."/>
        </authorList>
    </citation>
    <scope>NUCLEOTIDE SEQUENCE [LARGE SCALE GENOMIC DNA]</scope>
    <source>
        <strain evidence="1 2">Jin1</strain>
    </source>
</reference>
<evidence type="ECO:0000313" key="2">
    <source>
        <dbReference type="Proteomes" id="UP000613030"/>
    </source>
</evidence>
<sequence>MQTLKIKTHRMSNEYEGHHFFILSKGYHAGKPLAKPCPNCFVIVTNSEEDKNKLFWICYSLWKAGNYIPLLVGSVIPFVHIKDVHHEITSAVQKALNRPHEFLNLVKQLQNLHKVEKCLDLQIKLITGIKANIARNFWTG</sequence>
<keyword evidence="2" id="KW-1185">Reference proteome</keyword>
<dbReference type="RefSeq" id="WP_202016681.1">
    <property type="nucleotide sequence ID" value="NZ_JAERRB010000022.1"/>
</dbReference>
<protein>
    <recommendedName>
        <fullName evidence="3">Zinc finger CHC2-type domain-containing protein</fullName>
    </recommendedName>
</protein>
<accession>A0ABS1L2J4</accession>
<dbReference type="Proteomes" id="UP000613030">
    <property type="component" value="Unassembled WGS sequence"/>
</dbReference>